<organism evidence="3 4">
    <name type="scientific">Mycena albidolilacea</name>
    <dbReference type="NCBI Taxonomy" id="1033008"/>
    <lineage>
        <taxon>Eukaryota</taxon>
        <taxon>Fungi</taxon>
        <taxon>Dikarya</taxon>
        <taxon>Basidiomycota</taxon>
        <taxon>Agaricomycotina</taxon>
        <taxon>Agaricomycetes</taxon>
        <taxon>Agaricomycetidae</taxon>
        <taxon>Agaricales</taxon>
        <taxon>Marasmiineae</taxon>
        <taxon>Mycenaceae</taxon>
        <taxon>Mycena</taxon>
    </lineage>
</organism>
<name>A0AAD7AE31_9AGAR</name>
<dbReference type="SFLD" id="SFLDG01021">
    <property type="entry name" value="Trichodiene_Synthase_Like"/>
    <property type="match status" value="1"/>
</dbReference>
<keyword evidence="2" id="KW-0456">Lyase</keyword>
<evidence type="ECO:0000256" key="2">
    <source>
        <dbReference type="ARBA" id="ARBA00023239"/>
    </source>
</evidence>
<evidence type="ECO:0000313" key="3">
    <source>
        <dbReference type="EMBL" id="KAJ7356407.1"/>
    </source>
</evidence>
<protein>
    <submittedName>
        <fullName evidence="3">Isoprenoid synthase domain-containing protein</fullName>
    </submittedName>
</protein>
<dbReference type="SUPFAM" id="SSF48576">
    <property type="entry name" value="Terpenoid synthases"/>
    <property type="match status" value="1"/>
</dbReference>
<accession>A0AAD7AE31</accession>
<dbReference type="EMBL" id="JARIHO010000008">
    <property type="protein sequence ID" value="KAJ7356407.1"/>
    <property type="molecule type" value="Genomic_DNA"/>
</dbReference>
<proteinExistence type="inferred from homology"/>
<dbReference type="Proteomes" id="UP001218218">
    <property type="component" value="Unassembled WGS sequence"/>
</dbReference>
<evidence type="ECO:0000313" key="4">
    <source>
        <dbReference type="Proteomes" id="UP001218218"/>
    </source>
</evidence>
<comment type="caution">
    <text evidence="3">The sequence shown here is derived from an EMBL/GenBank/DDBJ whole genome shotgun (WGS) entry which is preliminary data.</text>
</comment>
<dbReference type="GO" id="GO:0016838">
    <property type="term" value="F:carbon-oxygen lyase activity, acting on phosphates"/>
    <property type="evidence" value="ECO:0007669"/>
    <property type="project" value="InterPro"/>
</dbReference>
<dbReference type="AlphaFoldDB" id="A0AAD7AE31"/>
<reference evidence="3" key="1">
    <citation type="submission" date="2023-03" db="EMBL/GenBank/DDBJ databases">
        <title>Massive genome expansion in bonnet fungi (Mycena s.s.) driven by repeated elements and novel gene families across ecological guilds.</title>
        <authorList>
            <consortium name="Lawrence Berkeley National Laboratory"/>
            <person name="Harder C.B."/>
            <person name="Miyauchi S."/>
            <person name="Viragh M."/>
            <person name="Kuo A."/>
            <person name="Thoen E."/>
            <person name="Andreopoulos B."/>
            <person name="Lu D."/>
            <person name="Skrede I."/>
            <person name="Drula E."/>
            <person name="Henrissat B."/>
            <person name="Morin E."/>
            <person name="Kohler A."/>
            <person name="Barry K."/>
            <person name="LaButti K."/>
            <person name="Morin E."/>
            <person name="Salamov A."/>
            <person name="Lipzen A."/>
            <person name="Mereny Z."/>
            <person name="Hegedus B."/>
            <person name="Baldrian P."/>
            <person name="Stursova M."/>
            <person name="Weitz H."/>
            <person name="Taylor A."/>
            <person name="Grigoriev I.V."/>
            <person name="Nagy L.G."/>
            <person name="Martin F."/>
            <person name="Kauserud H."/>
        </authorList>
    </citation>
    <scope>NUCLEOTIDE SEQUENCE</scope>
    <source>
        <strain evidence="3">CBHHK002</strain>
    </source>
</reference>
<dbReference type="Pfam" id="PF06330">
    <property type="entry name" value="TRI5"/>
    <property type="match status" value="1"/>
</dbReference>
<keyword evidence="4" id="KW-1185">Reference proteome</keyword>
<dbReference type="InterPro" id="IPR008949">
    <property type="entry name" value="Isoprenoid_synthase_dom_sf"/>
</dbReference>
<dbReference type="Gene3D" id="1.10.600.10">
    <property type="entry name" value="Farnesyl Diphosphate Synthase"/>
    <property type="match status" value="1"/>
</dbReference>
<dbReference type="InterPro" id="IPR024652">
    <property type="entry name" value="Trichodiene_synth"/>
</dbReference>
<gene>
    <name evidence="3" type="ORF">DFH08DRAFT_770454</name>
</gene>
<dbReference type="SFLD" id="SFLDS00005">
    <property type="entry name" value="Isoprenoid_Synthase_Type_I"/>
    <property type="match status" value="1"/>
</dbReference>
<sequence>MGAPSNKPIPRQTSIQDDEAVDLRTIIGSLLKVVAWSPSNYPRIVPSITDALEKAVAEEVGSWNVGDENSALFTLISKKAVGLIQFWYSHNSFEVKLAFALYAWFFFYIDDCADALSLEDYQRDQLLGRPQNDPALAHYHEILAKIYDHWDPVCANVMVCAAMEFVSGTILENRAETKELAVMSTAPAWPKYLRAKSGLGPAAACAIFPMKVHPDISAFVQVLPDIDEYTCLANDVLSFYKEELAGETMNYVHVRSKTTSKPPKQVLIEMVQEVGDLHVRIAATLANHPEALAAWKTFENGFIAFHLAAGRYKLSHLGFRAS</sequence>
<evidence type="ECO:0000256" key="1">
    <source>
        <dbReference type="ARBA" id="ARBA00007946"/>
    </source>
</evidence>
<comment type="similarity">
    <text evidence="1">Belongs to the trichodiene synthase family.</text>
</comment>